<name>A0A2W1MYG8_9FLAO</name>
<evidence type="ECO:0000259" key="2">
    <source>
        <dbReference type="Pfam" id="PF01205"/>
    </source>
</evidence>
<comment type="similarity">
    <text evidence="1">Belongs to the IMPACT family.</text>
</comment>
<dbReference type="RefSeq" id="WP_111064146.1">
    <property type="nucleotide sequence ID" value="NZ_JBHUCU010000037.1"/>
</dbReference>
<dbReference type="InterPro" id="IPR020568">
    <property type="entry name" value="Ribosomal_Su5_D2-typ_SF"/>
</dbReference>
<organism evidence="3 4">
    <name type="scientific">Putridiphycobacter roseus</name>
    <dbReference type="NCBI Taxonomy" id="2219161"/>
    <lineage>
        <taxon>Bacteria</taxon>
        <taxon>Pseudomonadati</taxon>
        <taxon>Bacteroidota</taxon>
        <taxon>Flavobacteriia</taxon>
        <taxon>Flavobacteriales</taxon>
        <taxon>Crocinitomicaceae</taxon>
        <taxon>Putridiphycobacter</taxon>
    </lineage>
</organism>
<dbReference type="Gene3D" id="3.30.230.30">
    <property type="entry name" value="Impact, N-terminal domain"/>
    <property type="match status" value="1"/>
</dbReference>
<dbReference type="EMBL" id="QKSB01000010">
    <property type="protein sequence ID" value="PZE16260.1"/>
    <property type="molecule type" value="Genomic_DNA"/>
</dbReference>
<reference evidence="3 4" key="1">
    <citation type="submission" date="2018-06" db="EMBL/GenBank/DDBJ databases">
        <title>The draft genome sequence of Crocinitomix sp. SM1701.</title>
        <authorList>
            <person name="Zhang X."/>
        </authorList>
    </citation>
    <scope>NUCLEOTIDE SEQUENCE [LARGE SCALE GENOMIC DNA]</scope>
    <source>
        <strain evidence="3 4">SM1701</strain>
    </source>
</reference>
<accession>A0A2W1MYG8</accession>
<keyword evidence="4" id="KW-1185">Reference proteome</keyword>
<dbReference type="InterPro" id="IPR023582">
    <property type="entry name" value="Impact"/>
</dbReference>
<evidence type="ECO:0000313" key="4">
    <source>
        <dbReference type="Proteomes" id="UP000249248"/>
    </source>
</evidence>
<dbReference type="GO" id="GO:0006446">
    <property type="term" value="P:regulation of translational initiation"/>
    <property type="evidence" value="ECO:0007669"/>
    <property type="project" value="TreeGrafter"/>
</dbReference>
<protein>
    <submittedName>
        <fullName evidence="3">YigZ family protein</fullName>
    </submittedName>
</protein>
<dbReference type="InterPro" id="IPR001498">
    <property type="entry name" value="Impact_N"/>
</dbReference>
<dbReference type="InterPro" id="IPR036956">
    <property type="entry name" value="Impact_N_sf"/>
</dbReference>
<dbReference type="Proteomes" id="UP000249248">
    <property type="component" value="Unassembled WGS sequence"/>
</dbReference>
<proteinExistence type="inferred from homology"/>
<evidence type="ECO:0000313" key="3">
    <source>
        <dbReference type="EMBL" id="PZE16260.1"/>
    </source>
</evidence>
<dbReference type="Pfam" id="PF01205">
    <property type="entry name" value="Impact_N"/>
    <property type="match status" value="1"/>
</dbReference>
<evidence type="ECO:0000256" key="1">
    <source>
        <dbReference type="ARBA" id="ARBA00007665"/>
    </source>
</evidence>
<dbReference type="PANTHER" id="PTHR16301">
    <property type="entry name" value="IMPACT-RELATED"/>
    <property type="match status" value="1"/>
</dbReference>
<dbReference type="SUPFAM" id="SSF54211">
    <property type="entry name" value="Ribosomal protein S5 domain 2-like"/>
    <property type="match status" value="1"/>
</dbReference>
<sequence length="204" mass="23003">MKKNDSCNTVIGVTEGFYKEKGSKFLAYALNCEDETHAKKQIDQYRKENPNACHVCFAWRFGFNEPFTDRFSDDGEPNNSAGKPIFGQIISFDVSNILIAVVRYYGGTNLGVGGLMNAYKTAAKDALEKAKIKTIYDTSPMEVVFDYDQMGNIMNLLSKYQVNQFEQGFIGTQGKLNFSIRKSFAQKIINEVTLLHNVTLKNKD</sequence>
<dbReference type="AlphaFoldDB" id="A0A2W1MYG8"/>
<comment type="caution">
    <text evidence="3">The sequence shown here is derived from an EMBL/GenBank/DDBJ whole genome shotgun (WGS) entry which is preliminary data.</text>
</comment>
<feature type="domain" description="Impact N-terminal" evidence="2">
    <location>
        <begin position="21"/>
        <end position="127"/>
    </location>
</feature>
<gene>
    <name evidence="3" type="ORF">DNU06_14115</name>
</gene>
<dbReference type="PANTHER" id="PTHR16301:SF20">
    <property type="entry name" value="IMPACT FAMILY MEMBER YIGZ"/>
    <property type="match status" value="1"/>
</dbReference>
<dbReference type="OrthoDB" id="9813771at2"/>
<dbReference type="GO" id="GO:0005737">
    <property type="term" value="C:cytoplasm"/>
    <property type="evidence" value="ECO:0007669"/>
    <property type="project" value="TreeGrafter"/>
</dbReference>